<keyword evidence="1" id="KW-0472">Membrane</keyword>
<evidence type="ECO:0000256" key="1">
    <source>
        <dbReference type="SAM" id="Phobius"/>
    </source>
</evidence>
<dbReference type="AlphaFoldDB" id="A0A0E9T677"/>
<dbReference type="SUPFAM" id="SSF102588">
    <property type="entry name" value="LmbE-like"/>
    <property type="match status" value="1"/>
</dbReference>
<accession>A0A0E9T677</accession>
<feature type="transmembrane region" description="Helical" evidence="1">
    <location>
        <begin position="14"/>
        <end position="33"/>
    </location>
</feature>
<protein>
    <submittedName>
        <fullName evidence="2">Uncharacterized protein</fullName>
    </submittedName>
</protein>
<evidence type="ECO:0000313" key="2">
    <source>
        <dbReference type="EMBL" id="JAH48902.1"/>
    </source>
</evidence>
<name>A0A0E9T677_ANGAN</name>
<keyword evidence="1" id="KW-0812">Transmembrane</keyword>
<organism evidence="2">
    <name type="scientific">Anguilla anguilla</name>
    <name type="common">European freshwater eel</name>
    <name type="synonym">Muraena anguilla</name>
    <dbReference type="NCBI Taxonomy" id="7936"/>
    <lineage>
        <taxon>Eukaryota</taxon>
        <taxon>Metazoa</taxon>
        <taxon>Chordata</taxon>
        <taxon>Craniata</taxon>
        <taxon>Vertebrata</taxon>
        <taxon>Euteleostomi</taxon>
        <taxon>Actinopterygii</taxon>
        <taxon>Neopterygii</taxon>
        <taxon>Teleostei</taxon>
        <taxon>Anguilliformes</taxon>
        <taxon>Anguillidae</taxon>
        <taxon>Anguilla</taxon>
    </lineage>
</organism>
<sequence>MFCHRSQLLWFRHLYLLLSRYMLINTFQVISYGKRRTRKMY</sequence>
<reference evidence="2" key="2">
    <citation type="journal article" date="2015" name="Fish Shellfish Immunol.">
        <title>Early steps in the European eel (Anguilla anguilla)-Vibrio vulnificus interaction in the gills: Role of the RtxA13 toxin.</title>
        <authorList>
            <person name="Callol A."/>
            <person name="Pajuelo D."/>
            <person name="Ebbesson L."/>
            <person name="Teles M."/>
            <person name="MacKenzie S."/>
            <person name="Amaro C."/>
        </authorList>
    </citation>
    <scope>NUCLEOTIDE SEQUENCE</scope>
</reference>
<proteinExistence type="predicted"/>
<keyword evidence="1" id="KW-1133">Transmembrane helix</keyword>
<dbReference type="InterPro" id="IPR024078">
    <property type="entry name" value="LmbE-like_dom_sf"/>
</dbReference>
<dbReference type="EMBL" id="GBXM01059675">
    <property type="protein sequence ID" value="JAH48902.1"/>
    <property type="molecule type" value="Transcribed_RNA"/>
</dbReference>
<reference evidence="2" key="1">
    <citation type="submission" date="2014-11" db="EMBL/GenBank/DDBJ databases">
        <authorList>
            <person name="Amaro Gonzalez C."/>
        </authorList>
    </citation>
    <scope>NUCLEOTIDE SEQUENCE</scope>
</reference>